<protein>
    <submittedName>
        <fullName evidence="2">Uncharacterized protein</fullName>
    </submittedName>
</protein>
<dbReference type="EMBL" id="LKEA01000095">
    <property type="protein sequence ID" value="ROV87449.1"/>
    <property type="molecule type" value="Genomic_DNA"/>
</dbReference>
<organism evidence="2 3">
    <name type="scientific">Cytospora schulzeri</name>
    <dbReference type="NCBI Taxonomy" id="448051"/>
    <lineage>
        <taxon>Eukaryota</taxon>
        <taxon>Fungi</taxon>
        <taxon>Dikarya</taxon>
        <taxon>Ascomycota</taxon>
        <taxon>Pezizomycotina</taxon>
        <taxon>Sordariomycetes</taxon>
        <taxon>Sordariomycetidae</taxon>
        <taxon>Diaporthales</taxon>
        <taxon>Cytosporaceae</taxon>
        <taxon>Cytospora</taxon>
    </lineage>
</organism>
<keyword evidence="3" id="KW-1185">Reference proteome</keyword>
<feature type="compositionally biased region" description="Basic and acidic residues" evidence="1">
    <location>
        <begin position="146"/>
        <end position="162"/>
    </location>
</feature>
<feature type="region of interest" description="Disordered" evidence="1">
    <location>
        <begin position="72"/>
        <end position="162"/>
    </location>
</feature>
<accession>A0A423V9A8</accession>
<dbReference type="AlphaFoldDB" id="A0A423V9A8"/>
<gene>
    <name evidence="2" type="ORF">VMCG_10779</name>
</gene>
<evidence type="ECO:0000313" key="2">
    <source>
        <dbReference type="EMBL" id="ROV87449.1"/>
    </source>
</evidence>
<evidence type="ECO:0000313" key="3">
    <source>
        <dbReference type="Proteomes" id="UP000283895"/>
    </source>
</evidence>
<dbReference type="OrthoDB" id="4713722at2759"/>
<comment type="caution">
    <text evidence="2">The sequence shown here is derived from an EMBL/GenBank/DDBJ whole genome shotgun (WGS) entry which is preliminary data.</text>
</comment>
<evidence type="ECO:0000256" key="1">
    <source>
        <dbReference type="SAM" id="MobiDB-lite"/>
    </source>
</evidence>
<name>A0A423V9A8_9PEZI</name>
<proteinExistence type="predicted"/>
<reference evidence="2 3" key="1">
    <citation type="submission" date="2015-09" db="EMBL/GenBank/DDBJ databases">
        <title>Host preference determinants of Valsa canker pathogens revealed by comparative genomics.</title>
        <authorList>
            <person name="Yin Z."/>
            <person name="Huang L."/>
        </authorList>
    </citation>
    <scope>NUCLEOTIDE SEQUENCE [LARGE SCALE GENOMIC DNA]</scope>
    <source>
        <strain evidence="2 3">03-1</strain>
    </source>
</reference>
<dbReference type="Proteomes" id="UP000283895">
    <property type="component" value="Unassembled WGS sequence"/>
</dbReference>
<sequence length="162" mass="16786">MPPKKTGNASAEGSDATASAVTVLCHLIMSFDDFKADNSKLAPVLGIAQAKNVPRKINSVISPYGFEFKNGKVLHRDGPSQGAEDKATSHTHTGTIGGGSGAAMEGKKEKNAKSKGKGKAKGQVTASKKRKLDAVEAEDAGADADANEHQGEDEHEANSEAE</sequence>
<feature type="compositionally biased region" description="Basic and acidic residues" evidence="1">
    <location>
        <begin position="74"/>
        <end position="88"/>
    </location>
</feature>